<protein>
    <submittedName>
        <fullName evidence="9">5309_t:CDS:1</fullName>
    </submittedName>
</protein>
<keyword evidence="4" id="KW-0812">Transmembrane</keyword>
<keyword evidence="5" id="KW-1133">Transmembrane helix</keyword>
<evidence type="ECO:0000259" key="8">
    <source>
        <dbReference type="Pfam" id="PF01699"/>
    </source>
</evidence>
<dbReference type="GO" id="GO:0005774">
    <property type="term" value="C:vacuolar membrane"/>
    <property type="evidence" value="ECO:0007669"/>
    <property type="project" value="UniProtKB-ARBA"/>
</dbReference>
<comment type="subcellular location">
    <subcellularLocation>
        <location evidence="1">Endomembrane system</location>
        <topology evidence="1">Multi-pass membrane protein</topology>
    </subcellularLocation>
</comment>
<dbReference type="InterPro" id="IPR044880">
    <property type="entry name" value="NCX_ion-bd_dom_sf"/>
</dbReference>
<evidence type="ECO:0000256" key="2">
    <source>
        <dbReference type="ARBA" id="ARBA00008170"/>
    </source>
</evidence>
<dbReference type="Gene3D" id="1.20.1420.30">
    <property type="entry name" value="NCX, central ion-binding region"/>
    <property type="match status" value="1"/>
</dbReference>
<evidence type="ECO:0000256" key="4">
    <source>
        <dbReference type="ARBA" id="ARBA00022692"/>
    </source>
</evidence>
<comment type="similarity">
    <text evidence="2">Belongs to the Ca(2+):cation antiporter (CaCA) (TC 2.A.19) family.</text>
</comment>
<keyword evidence="6" id="KW-0406">Ion transport</keyword>
<dbReference type="InterPro" id="IPR004837">
    <property type="entry name" value="NaCa_Exmemb"/>
</dbReference>
<keyword evidence="10" id="KW-1185">Reference proteome</keyword>
<dbReference type="OrthoDB" id="2303332at2759"/>
<evidence type="ECO:0000256" key="1">
    <source>
        <dbReference type="ARBA" id="ARBA00004127"/>
    </source>
</evidence>
<dbReference type="GO" id="GO:0012505">
    <property type="term" value="C:endomembrane system"/>
    <property type="evidence" value="ECO:0007669"/>
    <property type="project" value="UniProtKB-SubCell"/>
</dbReference>
<dbReference type="Pfam" id="PF12694">
    <property type="entry name" value="cpYpsA"/>
    <property type="match status" value="1"/>
</dbReference>
<dbReference type="PANTHER" id="PTHR31503:SF22">
    <property type="entry name" value="VACUOLAR CALCIUM ION TRANSPORTER"/>
    <property type="match status" value="1"/>
</dbReference>
<dbReference type="InterPro" id="IPR004713">
    <property type="entry name" value="CaH_exchang"/>
</dbReference>
<dbReference type="Gene3D" id="3.40.50.450">
    <property type="match status" value="1"/>
</dbReference>
<reference evidence="9" key="1">
    <citation type="submission" date="2021-06" db="EMBL/GenBank/DDBJ databases">
        <authorList>
            <person name="Kallberg Y."/>
            <person name="Tangrot J."/>
            <person name="Rosling A."/>
        </authorList>
    </citation>
    <scope>NUCLEOTIDE SEQUENCE</scope>
    <source>
        <strain evidence="9">IN212</strain>
    </source>
</reference>
<evidence type="ECO:0000256" key="5">
    <source>
        <dbReference type="ARBA" id="ARBA00022989"/>
    </source>
</evidence>
<gene>
    <name evidence="9" type="ORF">RFULGI_LOCUS3575</name>
</gene>
<dbReference type="PANTHER" id="PTHR31503">
    <property type="entry name" value="VACUOLAR CALCIUM ION TRANSPORTER"/>
    <property type="match status" value="1"/>
</dbReference>
<feature type="domain" description="Sodium/calcium exchanger membrane region" evidence="8">
    <location>
        <begin position="92"/>
        <end position="160"/>
    </location>
</feature>
<evidence type="ECO:0000256" key="7">
    <source>
        <dbReference type="ARBA" id="ARBA00023136"/>
    </source>
</evidence>
<name>A0A9N9ADD6_9GLOM</name>
<dbReference type="Proteomes" id="UP000789396">
    <property type="component" value="Unassembled WGS sequence"/>
</dbReference>
<keyword evidence="3" id="KW-0813">Transport</keyword>
<keyword evidence="7" id="KW-0472">Membrane</keyword>
<dbReference type="GO" id="GO:0006874">
    <property type="term" value="P:intracellular calcium ion homeostasis"/>
    <property type="evidence" value="ECO:0007669"/>
    <property type="project" value="TreeGrafter"/>
</dbReference>
<evidence type="ECO:0000256" key="6">
    <source>
        <dbReference type="ARBA" id="ARBA00023065"/>
    </source>
</evidence>
<accession>A0A9N9ADD6</accession>
<evidence type="ECO:0000313" key="9">
    <source>
        <dbReference type="EMBL" id="CAG8526042.1"/>
    </source>
</evidence>
<evidence type="ECO:0000256" key="3">
    <source>
        <dbReference type="ARBA" id="ARBA00022448"/>
    </source>
</evidence>
<evidence type="ECO:0000313" key="10">
    <source>
        <dbReference type="Proteomes" id="UP000789396"/>
    </source>
</evidence>
<comment type="caution">
    <text evidence="9">The sequence shown here is derived from an EMBL/GenBank/DDBJ whole genome shotgun (WGS) entry which is preliminary data.</text>
</comment>
<feature type="non-terminal residue" evidence="9">
    <location>
        <position position="452"/>
    </location>
</feature>
<dbReference type="AlphaFoldDB" id="A0A9N9ADD6"/>
<dbReference type="EMBL" id="CAJVPZ010003173">
    <property type="protein sequence ID" value="CAG8526042.1"/>
    <property type="molecule type" value="Genomic_DNA"/>
</dbReference>
<dbReference type="InterPro" id="IPR024755">
    <property type="entry name" value="cpYpsA"/>
</dbReference>
<proteinExistence type="inferred from homology"/>
<dbReference type="Pfam" id="PF01699">
    <property type="entry name" value="Na_Ca_ex"/>
    <property type="match status" value="1"/>
</dbReference>
<dbReference type="GO" id="GO:0015369">
    <property type="term" value="F:calcium:proton antiporter activity"/>
    <property type="evidence" value="ECO:0007669"/>
    <property type="project" value="TreeGrafter"/>
</dbReference>
<organism evidence="9 10">
    <name type="scientific">Racocetra fulgida</name>
    <dbReference type="NCBI Taxonomy" id="60492"/>
    <lineage>
        <taxon>Eukaryota</taxon>
        <taxon>Fungi</taxon>
        <taxon>Fungi incertae sedis</taxon>
        <taxon>Mucoromycota</taxon>
        <taxon>Glomeromycotina</taxon>
        <taxon>Glomeromycetes</taxon>
        <taxon>Diversisporales</taxon>
        <taxon>Gigasporaceae</taxon>
        <taxon>Racocetra</taxon>
    </lineage>
</organism>
<feature type="non-terminal residue" evidence="9">
    <location>
        <position position="1"/>
    </location>
</feature>
<sequence>TEWNVRDAEATLIILPSPAFDPELDGTAFTIEMVKKYGKLWKQIFLDQNSVNNIEQILIWIKNNNIKHINIGGPRESNSPGIQDFVTEDISLKAGPAITGLLNATFGNATELIISVFALRAGEIKIVQSSMLGSIISNILLVLGTCFLTGGIKYKTQKFNQTAAQTKVTKVATKKVMKISRFCSPYISKACFPCAQAKYYNQKDDEFNTDIESPPICSLCELLPENQNKSLLTLLIHNDTMTNRKWNEYFDNNEADTWKKHKNDPGKLQYQKANDALLRSLRSITQNCKDNKKVQKAKMILNIKVTTNEARNESNNPFQRAKVGHKVDMKGILMNTSCKLEALYGEVSGGLGPFGLSIASRKKKYLDKVKLSGMMRDSINKALKQWKHISDEDRKSLVVYGFTQDGLEINFYAMSWFEGIYLFGRIDSCTAPSEEDNSYLFEDIYCVLKELE</sequence>